<dbReference type="Proteomes" id="UP000251205">
    <property type="component" value="Unassembled WGS sequence"/>
</dbReference>
<sequence>MLDLIPKHNPAPDFGFVVYRLFGDSPTRGKSAKVGDGELVYSGFAKNGVSFLPANWRKELDRIGVTWRGCENWWLGYPFISLMELKVADDGTKGNLKLNAEVGPISNHKVRKGIISAITAAAREKNFDRLLFPVGASDKGRLYSRFLRKNSIAVNDIYDTDEMGTKFMQLIADFGPEFELVASVIPEFFRLGEL</sequence>
<evidence type="ECO:0000313" key="2">
    <source>
        <dbReference type="Proteomes" id="UP000251205"/>
    </source>
</evidence>
<dbReference type="EMBL" id="QMKK01000056">
    <property type="protein sequence ID" value="RAX37855.1"/>
    <property type="molecule type" value="Genomic_DNA"/>
</dbReference>
<dbReference type="AlphaFoldDB" id="A0A329YA38"/>
<protein>
    <submittedName>
        <fullName evidence="1">Uncharacterized protein</fullName>
    </submittedName>
</protein>
<dbReference type="RefSeq" id="WP_146758998.1">
    <property type="nucleotide sequence ID" value="NZ_QMKK01000056.1"/>
</dbReference>
<comment type="caution">
    <text evidence="1">The sequence shown here is derived from an EMBL/GenBank/DDBJ whole genome shotgun (WGS) entry which is preliminary data.</text>
</comment>
<reference evidence="1 2" key="1">
    <citation type="submission" date="2018-06" db="EMBL/GenBank/DDBJ databases">
        <title>Whole Genome Sequence of an efficient microsymbiont, Rhizobium tropici.</title>
        <authorList>
            <person name="Srinivasan R."/>
            <person name="Singh H.V."/>
            <person name="Srivastava R."/>
            <person name="Kumari B."/>
            <person name="Radhakrishna A."/>
        </authorList>
    </citation>
    <scope>NUCLEOTIDE SEQUENCE [LARGE SCALE GENOMIC DNA]</scope>
    <source>
        <strain evidence="1 2">IGFRI Rhizo-19</strain>
    </source>
</reference>
<dbReference type="OrthoDB" id="1453311at2"/>
<accession>A0A329YA38</accession>
<proteinExistence type="predicted"/>
<name>A0A329YA38_RHITR</name>
<organism evidence="1 2">
    <name type="scientific">Rhizobium tropici</name>
    <dbReference type="NCBI Taxonomy" id="398"/>
    <lineage>
        <taxon>Bacteria</taxon>
        <taxon>Pseudomonadati</taxon>
        <taxon>Pseudomonadota</taxon>
        <taxon>Alphaproteobacteria</taxon>
        <taxon>Hyphomicrobiales</taxon>
        <taxon>Rhizobiaceae</taxon>
        <taxon>Rhizobium/Agrobacterium group</taxon>
        <taxon>Rhizobium</taxon>
    </lineage>
</organism>
<evidence type="ECO:0000313" key="1">
    <source>
        <dbReference type="EMBL" id="RAX37855.1"/>
    </source>
</evidence>
<gene>
    <name evidence="1" type="ORF">DQ393_29650</name>
</gene>